<keyword evidence="5" id="KW-1185">Reference proteome</keyword>
<dbReference type="PIRSF" id="PIRSF006276">
    <property type="entry name" value="UspA"/>
    <property type="match status" value="1"/>
</dbReference>
<gene>
    <name evidence="4" type="ORF">H8R02_02665</name>
</gene>
<dbReference type="RefSeq" id="WP_187079792.1">
    <property type="nucleotide sequence ID" value="NZ_JACORU010000001.1"/>
</dbReference>
<dbReference type="GO" id="GO:0005737">
    <property type="term" value="C:cytoplasm"/>
    <property type="evidence" value="ECO:0007669"/>
    <property type="project" value="UniProtKB-SubCell"/>
</dbReference>
<keyword evidence="2" id="KW-0963">Cytoplasm</keyword>
<dbReference type="AlphaFoldDB" id="A0A923M3P2"/>
<comment type="caution">
    <text evidence="4">The sequence shown here is derived from an EMBL/GenBank/DDBJ whole genome shotgun (WGS) entry which is preliminary data.</text>
</comment>
<dbReference type="Gene3D" id="3.40.50.620">
    <property type="entry name" value="HUPs"/>
    <property type="match status" value="1"/>
</dbReference>
<evidence type="ECO:0000313" key="5">
    <source>
        <dbReference type="Proteomes" id="UP000596827"/>
    </source>
</evidence>
<dbReference type="Proteomes" id="UP000596827">
    <property type="component" value="Unassembled WGS sequence"/>
</dbReference>
<evidence type="ECO:0000256" key="2">
    <source>
        <dbReference type="PIRNR" id="PIRNR006276"/>
    </source>
</evidence>
<comment type="subcellular location">
    <subcellularLocation>
        <location evidence="2">Cytoplasm</location>
    </subcellularLocation>
</comment>
<accession>A0A923M3P2</accession>
<dbReference type="PRINTS" id="PR01438">
    <property type="entry name" value="UNVRSLSTRESS"/>
</dbReference>
<dbReference type="InterPro" id="IPR014729">
    <property type="entry name" value="Rossmann-like_a/b/a_fold"/>
</dbReference>
<dbReference type="PANTHER" id="PTHR46268:SF6">
    <property type="entry name" value="UNIVERSAL STRESS PROTEIN UP12"/>
    <property type="match status" value="1"/>
</dbReference>
<evidence type="ECO:0000259" key="3">
    <source>
        <dbReference type="Pfam" id="PF00582"/>
    </source>
</evidence>
<comment type="similarity">
    <text evidence="1 2">Belongs to the universal stress protein A family.</text>
</comment>
<proteinExistence type="inferred from homology"/>
<dbReference type="InterPro" id="IPR006016">
    <property type="entry name" value="UspA"/>
</dbReference>
<sequence>MRTYRRLLVPVDGSATSRKALVHALQIARDGNGSLLLVHCADELAYVTGFEYTSDMIAVAKQAAARLLAEAADIAKSAGVDPETKFIEFPRHRLGETIAEEAKAWNADLIVVGTHGRRGLDRVLLGSGAEQVIRHAPVPVLVIRGGEDG</sequence>
<dbReference type="EMBL" id="JACORU010000001">
    <property type="protein sequence ID" value="MBC5763338.1"/>
    <property type="molecule type" value="Genomic_DNA"/>
</dbReference>
<dbReference type="SUPFAM" id="SSF52402">
    <property type="entry name" value="Adenine nucleotide alpha hydrolases-like"/>
    <property type="match status" value="1"/>
</dbReference>
<evidence type="ECO:0000256" key="1">
    <source>
        <dbReference type="ARBA" id="ARBA00008791"/>
    </source>
</evidence>
<dbReference type="Pfam" id="PF00582">
    <property type="entry name" value="Usp"/>
    <property type="match status" value="1"/>
</dbReference>
<name>A0A923M3P2_9BURK</name>
<dbReference type="InterPro" id="IPR006015">
    <property type="entry name" value="Universal_stress_UspA"/>
</dbReference>
<dbReference type="CDD" id="cd00293">
    <property type="entry name" value="USP-like"/>
    <property type="match status" value="1"/>
</dbReference>
<feature type="domain" description="UspA" evidence="3">
    <location>
        <begin position="4"/>
        <end position="144"/>
    </location>
</feature>
<evidence type="ECO:0000313" key="4">
    <source>
        <dbReference type="EMBL" id="MBC5763338.1"/>
    </source>
</evidence>
<reference evidence="4" key="1">
    <citation type="submission" date="2020-08" db="EMBL/GenBank/DDBJ databases">
        <title>Ramlibacter sp. GTP1 16S ribosomal RNA gene genome sequencing and assembly.</title>
        <authorList>
            <person name="Kang M."/>
        </authorList>
    </citation>
    <scope>NUCLEOTIDE SEQUENCE</scope>
    <source>
        <strain evidence="4">GTP1</strain>
    </source>
</reference>
<dbReference type="PANTHER" id="PTHR46268">
    <property type="entry name" value="STRESS RESPONSE PROTEIN NHAX"/>
    <property type="match status" value="1"/>
</dbReference>
<organism evidence="4 5">
    <name type="scientific">Ramlibacter albus</name>
    <dbReference type="NCBI Taxonomy" id="2079448"/>
    <lineage>
        <taxon>Bacteria</taxon>
        <taxon>Pseudomonadati</taxon>
        <taxon>Pseudomonadota</taxon>
        <taxon>Betaproteobacteria</taxon>
        <taxon>Burkholderiales</taxon>
        <taxon>Comamonadaceae</taxon>
        <taxon>Ramlibacter</taxon>
    </lineage>
</organism>
<protein>
    <recommendedName>
        <fullName evidence="2">Universal stress protein</fullName>
    </recommendedName>
</protein>